<evidence type="ECO:0000256" key="3">
    <source>
        <dbReference type="ARBA" id="ARBA00022448"/>
    </source>
</evidence>
<feature type="transmembrane region" description="Helical" evidence="11">
    <location>
        <begin position="662"/>
        <end position="683"/>
    </location>
</feature>
<evidence type="ECO:0000256" key="10">
    <source>
        <dbReference type="SAM" id="MobiDB-lite"/>
    </source>
</evidence>
<reference evidence="14" key="2">
    <citation type="submission" date="2025-04" db="UniProtKB">
        <authorList>
            <consortium name="RefSeq"/>
        </authorList>
    </citation>
    <scope>IDENTIFICATION</scope>
</reference>
<evidence type="ECO:0000256" key="8">
    <source>
        <dbReference type="ARBA" id="ARBA00023136"/>
    </source>
</evidence>
<dbReference type="PROSITE" id="PS01022">
    <property type="entry name" value="PTR2_1"/>
    <property type="match status" value="1"/>
</dbReference>
<dbReference type="GO" id="GO:0015031">
    <property type="term" value="P:protein transport"/>
    <property type="evidence" value="ECO:0007669"/>
    <property type="project" value="UniProtKB-KW"/>
</dbReference>
<dbReference type="CDD" id="cd17347">
    <property type="entry name" value="MFS_SLC15A1_2_like"/>
    <property type="match status" value="1"/>
</dbReference>
<evidence type="ECO:0000256" key="7">
    <source>
        <dbReference type="ARBA" id="ARBA00022989"/>
    </source>
</evidence>
<keyword evidence="7 11" id="KW-1133">Transmembrane helix</keyword>
<dbReference type="FunFam" id="1.20.1250.20:FF:000049">
    <property type="entry name" value="Solute carrier family 15 member 2"/>
    <property type="match status" value="1"/>
</dbReference>
<evidence type="ECO:0000256" key="4">
    <source>
        <dbReference type="ARBA" id="ARBA00022692"/>
    </source>
</evidence>
<dbReference type="InterPro" id="IPR036259">
    <property type="entry name" value="MFS_trans_sf"/>
</dbReference>
<accession>A0A0C9RZK3</accession>
<dbReference type="Gene3D" id="1.20.1250.20">
    <property type="entry name" value="MFS general substrate transporter like domains"/>
    <property type="match status" value="2"/>
</dbReference>
<feature type="transmembrane region" description="Helical" evidence="11">
    <location>
        <begin position="594"/>
        <end position="618"/>
    </location>
</feature>
<keyword evidence="5" id="KW-0571">Peptide transport</keyword>
<keyword evidence="13" id="KW-1185">Reference proteome</keyword>
<feature type="compositionally biased region" description="Basic and acidic residues" evidence="10">
    <location>
        <begin position="697"/>
        <end position="710"/>
    </location>
</feature>
<feature type="transmembrane region" description="Helical" evidence="11">
    <location>
        <begin position="334"/>
        <end position="356"/>
    </location>
</feature>
<evidence type="ECO:0000313" key="13">
    <source>
        <dbReference type="Proteomes" id="UP000694866"/>
    </source>
</evidence>
<dbReference type="Pfam" id="PF00854">
    <property type="entry name" value="PTR2"/>
    <property type="match status" value="2"/>
</dbReference>
<comment type="subcellular location">
    <subcellularLocation>
        <location evidence="1">Membrane</location>
        <topology evidence="1">Multi-pass membrane protein</topology>
    </subcellularLocation>
</comment>
<protein>
    <recommendedName>
        <fullName evidence="9">Oligopeptide transporter 1</fullName>
    </recommendedName>
</protein>
<dbReference type="GO" id="GO:0006857">
    <property type="term" value="P:oligopeptide transport"/>
    <property type="evidence" value="ECO:0007669"/>
    <property type="project" value="InterPro"/>
</dbReference>
<dbReference type="PANTHER" id="PTHR11654">
    <property type="entry name" value="OLIGOPEPTIDE TRANSPORTER-RELATED"/>
    <property type="match status" value="1"/>
</dbReference>
<feature type="transmembrane region" description="Helical" evidence="11">
    <location>
        <begin position="74"/>
        <end position="93"/>
    </location>
</feature>
<proteinExistence type="inferred from homology"/>
<comment type="similarity">
    <text evidence="2">Belongs to the major facilitator superfamily. Proton-dependent oligopeptide transporter (POT/PTR) (TC 2.A.17) family.</text>
</comment>
<dbReference type="AlphaFoldDB" id="A0A0C9RZK3"/>
<name>A0A0C9RZK3_9HYME</name>
<feature type="transmembrane region" description="Helical" evidence="11">
    <location>
        <begin position="133"/>
        <end position="157"/>
    </location>
</feature>
<evidence type="ECO:0000256" key="9">
    <source>
        <dbReference type="ARBA" id="ARBA00078114"/>
    </source>
</evidence>
<feature type="transmembrane region" description="Helical" evidence="11">
    <location>
        <begin position="207"/>
        <end position="226"/>
    </location>
</feature>
<dbReference type="KEGG" id="fas:105273008"/>
<feature type="region of interest" description="Disordered" evidence="10">
    <location>
        <begin position="690"/>
        <end position="723"/>
    </location>
</feature>
<sequence>MTPKETPSVSRLSDGSIRDKQASELENEKLKYPKSVFFIVTNEFCERFSYYGMRTILALYLKNKLDYSDNTATVIYHIFTMFVYFFPLLGAMLADSVLGKFRTIFYLSIVYALGQLLLSASAVPTFGLPIREFSIIGLLLIALGTGGIKPCVAAFGGDQFILPQQEKHLVMFFSVFYFAINSGSLISTFLTPELRNNVKCFGDQECFSVAFLVPAILMIVSIIIFVSGKSLYRLKEPEGNVVLDVVKCMSRAVYRKVKRKKEVEREHWLDYADDKYDTTLISDIKAALQVLTLFIPLPFFWALFDQQGSRWTFQATRMDGQIGSFLVKADQMQVINPLFIVIFIPIFETCLYPLMAKIKCIDTPLKKLTTGGLLAAVAFILSALVELKLETTYPVLPTSGTAQLRIFNPRDCTLPIIVNNQSIVMEPFGIWGDSDVNINGNKSIAYSADFSQCGSNKNFSGIITAVEGHATSYVLQPSSESYSYMYEDYVNKSTSGNPAIRVLSYNTLGSKVITRVELTQANYVFQTTSTERDIAQVTPVADFAPGEYNIKVNGKDVGSIFIKLGGVYTLQTYIHENITKINLTTITSANSLHILWLIPQYVVITMGEVMFSVTGLEFAFTQAPITMKSLLQAAWLMTVAFGNLIVVIIAEAKIFDRQASEFFLFAALMTVDILIFAVMAKFYKYRTYNDDESTEPSDEHIPLEGKDGRLNESFSTSEENVKL</sequence>
<evidence type="ECO:0000256" key="5">
    <source>
        <dbReference type="ARBA" id="ARBA00022856"/>
    </source>
</evidence>
<feature type="transmembrane region" description="Helical" evidence="11">
    <location>
        <begin position="286"/>
        <end position="304"/>
    </location>
</feature>
<keyword evidence="8 11" id="KW-0472">Membrane</keyword>
<evidence type="ECO:0000256" key="11">
    <source>
        <dbReference type="SAM" id="Phobius"/>
    </source>
</evidence>
<accession>A0A9R1UAW4</accession>
<feature type="transmembrane region" description="Helical" evidence="11">
    <location>
        <begin position="630"/>
        <end position="650"/>
    </location>
</feature>
<dbReference type="OrthoDB" id="8904098at2759"/>
<feature type="transmembrane region" description="Helical" evidence="11">
    <location>
        <begin position="169"/>
        <end position="187"/>
    </location>
</feature>
<dbReference type="InterPro" id="IPR018456">
    <property type="entry name" value="PTR2_symporter_CS"/>
</dbReference>
<feature type="transmembrane region" description="Helical" evidence="11">
    <location>
        <begin position="368"/>
        <end position="385"/>
    </location>
</feature>
<keyword evidence="3" id="KW-0813">Transport</keyword>
<evidence type="ECO:0000313" key="12">
    <source>
        <dbReference type="EMBL" id="JAG83323.1"/>
    </source>
</evidence>
<evidence type="ECO:0000313" key="14">
    <source>
        <dbReference type="RefSeq" id="XP_011313546.1"/>
    </source>
</evidence>
<evidence type="ECO:0000256" key="6">
    <source>
        <dbReference type="ARBA" id="ARBA00022927"/>
    </source>
</evidence>
<feature type="compositionally biased region" description="Polar residues" evidence="10">
    <location>
        <begin position="712"/>
        <end position="723"/>
    </location>
</feature>
<keyword evidence="4 11" id="KW-0812">Transmembrane</keyword>
<dbReference type="Proteomes" id="UP000694866">
    <property type="component" value="Unplaced"/>
</dbReference>
<evidence type="ECO:0000256" key="1">
    <source>
        <dbReference type="ARBA" id="ARBA00004141"/>
    </source>
</evidence>
<keyword evidence="6" id="KW-0653">Protein transport</keyword>
<dbReference type="RefSeq" id="XP_011313546.1">
    <property type="nucleotide sequence ID" value="XM_011315244.1"/>
</dbReference>
<dbReference type="GeneID" id="105273008"/>
<reference evidence="12" key="1">
    <citation type="submission" date="2015-01" db="EMBL/GenBank/DDBJ databases">
        <title>Transcriptome Assembly of Fopius arisanus.</title>
        <authorList>
            <person name="Geib S."/>
        </authorList>
    </citation>
    <scope>NUCLEOTIDE SEQUENCE</scope>
</reference>
<dbReference type="EMBL" id="GBYB01013556">
    <property type="protein sequence ID" value="JAG83323.1"/>
    <property type="molecule type" value="Transcribed_RNA"/>
</dbReference>
<dbReference type="SUPFAM" id="SSF103473">
    <property type="entry name" value="MFS general substrate transporter"/>
    <property type="match status" value="1"/>
</dbReference>
<dbReference type="GO" id="GO:0016020">
    <property type="term" value="C:membrane"/>
    <property type="evidence" value="ECO:0007669"/>
    <property type="project" value="UniProtKB-SubCell"/>
</dbReference>
<gene>
    <name evidence="12" type="primary">yin_1</name>
    <name evidence="14" type="synonym">LOC105273008</name>
    <name evidence="12" type="ORF">g.32108</name>
</gene>
<evidence type="ECO:0000256" key="2">
    <source>
        <dbReference type="ARBA" id="ARBA00005982"/>
    </source>
</evidence>
<organism evidence="12">
    <name type="scientific">Fopius arisanus</name>
    <dbReference type="NCBI Taxonomy" id="64838"/>
    <lineage>
        <taxon>Eukaryota</taxon>
        <taxon>Metazoa</taxon>
        <taxon>Ecdysozoa</taxon>
        <taxon>Arthropoda</taxon>
        <taxon>Hexapoda</taxon>
        <taxon>Insecta</taxon>
        <taxon>Pterygota</taxon>
        <taxon>Neoptera</taxon>
        <taxon>Endopterygota</taxon>
        <taxon>Hymenoptera</taxon>
        <taxon>Apocrita</taxon>
        <taxon>Ichneumonoidea</taxon>
        <taxon>Braconidae</taxon>
        <taxon>Opiinae</taxon>
        <taxon>Fopius</taxon>
    </lineage>
</organism>
<dbReference type="FunFam" id="1.20.1250.20:FF:000379">
    <property type="entry name" value="Uncharacterized protein, isoform A"/>
    <property type="match status" value="1"/>
</dbReference>
<feature type="transmembrane region" description="Helical" evidence="11">
    <location>
        <begin position="105"/>
        <end position="127"/>
    </location>
</feature>
<dbReference type="GO" id="GO:0022857">
    <property type="term" value="F:transmembrane transporter activity"/>
    <property type="evidence" value="ECO:0007669"/>
    <property type="project" value="InterPro"/>
</dbReference>
<dbReference type="InterPro" id="IPR000109">
    <property type="entry name" value="POT_fam"/>
</dbReference>